<feature type="repeat" description="WD" evidence="5">
    <location>
        <begin position="476"/>
        <end position="508"/>
    </location>
</feature>
<dbReference type="PROSITE" id="PS00107">
    <property type="entry name" value="PROTEIN_KINASE_ATP"/>
    <property type="match status" value="1"/>
</dbReference>
<dbReference type="InterPro" id="IPR011009">
    <property type="entry name" value="Kinase-like_dom_sf"/>
</dbReference>
<name>A0A401ZGH5_9CHLR</name>
<protein>
    <recommendedName>
        <fullName evidence="7">Protein kinase domain-containing protein</fullName>
    </recommendedName>
</protein>
<dbReference type="InterPro" id="IPR017441">
    <property type="entry name" value="Protein_kinase_ATP_BS"/>
</dbReference>
<feature type="repeat" description="WD" evidence="5">
    <location>
        <begin position="435"/>
        <end position="475"/>
    </location>
</feature>
<feature type="repeat" description="WD" evidence="5">
    <location>
        <begin position="349"/>
        <end position="390"/>
    </location>
</feature>
<dbReference type="CDD" id="cd00200">
    <property type="entry name" value="WD40"/>
    <property type="match status" value="1"/>
</dbReference>
<dbReference type="InterPro" id="IPR008271">
    <property type="entry name" value="Ser/Thr_kinase_AS"/>
</dbReference>
<dbReference type="AlphaFoldDB" id="A0A401ZGH5"/>
<keyword evidence="9" id="KW-1185">Reference proteome</keyword>
<gene>
    <name evidence="8" type="ORF">KDAU_32320</name>
</gene>
<comment type="caution">
    <text evidence="8">The sequence shown here is derived from an EMBL/GenBank/DDBJ whole genome shotgun (WGS) entry which is preliminary data.</text>
</comment>
<dbReference type="InterPro" id="IPR000719">
    <property type="entry name" value="Prot_kinase_dom"/>
</dbReference>
<dbReference type="Gene3D" id="2.130.10.10">
    <property type="entry name" value="YVTN repeat-like/Quinoprotein amine dehydrogenase"/>
    <property type="match status" value="2"/>
</dbReference>
<keyword evidence="4 6" id="KW-0067">ATP-binding</keyword>
<dbReference type="PROSITE" id="PS00108">
    <property type="entry name" value="PROTEIN_KINASE_ST"/>
    <property type="match status" value="1"/>
</dbReference>
<dbReference type="SMART" id="SM00220">
    <property type="entry name" value="S_TKc"/>
    <property type="match status" value="1"/>
</dbReference>
<dbReference type="Proteomes" id="UP000287224">
    <property type="component" value="Unassembled WGS sequence"/>
</dbReference>
<dbReference type="Gene3D" id="1.10.510.10">
    <property type="entry name" value="Transferase(Phosphotransferase) domain 1"/>
    <property type="match status" value="1"/>
</dbReference>
<dbReference type="OrthoDB" id="136964at2"/>
<dbReference type="InterPro" id="IPR019775">
    <property type="entry name" value="WD40_repeat_CS"/>
</dbReference>
<evidence type="ECO:0000256" key="6">
    <source>
        <dbReference type="PROSITE-ProRule" id="PRU10141"/>
    </source>
</evidence>
<dbReference type="CDD" id="cd14014">
    <property type="entry name" value="STKc_PknB_like"/>
    <property type="match status" value="1"/>
</dbReference>
<dbReference type="PROSITE" id="PS50294">
    <property type="entry name" value="WD_REPEATS_REGION"/>
    <property type="match status" value="5"/>
</dbReference>
<dbReference type="GO" id="GO:0005524">
    <property type="term" value="F:ATP binding"/>
    <property type="evidence" value="ECO:0007669"/>
    <property type="project" value="UniProtKB-UniRule"/>
</dbReference>
<proteinExistence type="predicted"/>
<dbReference type="SMART" id="SM00320">
    <property type="entry name" value="WD40"/>
    <property type="match status" value="7"/>
</dbReference>
<dbReference type="Pfam" id="PF00400">
    <property type="entry name" value="WD40"/>
    <property type="match status" value="6"/>
</dbReference>
<evidence type="ECO:0000256" key="4">
    <source>
        <dbReference type="ARBA" id="ARBA00022840"/>
    </source>
</evidence>
<dbReference type="SUPFAM" id="SSF56112">
    <property type="entry name" value="Protein kinase-like (PK-like)"/>
    <property type="match status" value="1"/>
</dbReference>
<feature type="repeat" description="WD" evidence="5">
    <location>
        <begin position="519"/>
        <end position="560"/>
    </location>
</feature>
<evidence type="ECO:0000256" key="2">
    <source>
        <dbReference type="ARBA" id="ARBA00022737"/>
    </source>
</evidence>
<dbReference type="SUPFAM" id="SSF50978">
    <property type="entry name" value="WD40 repeat-like"/>
    <property type="match status" value="1"/>
</dbReference>
<dbReference type="InterPro" id="IPR020472">
    <property type="entry name" value="WD40_PAC1"/>
</dbReference>
<dbReference type="Pfam" id="PF00069">
    <property type="entry name" value="Pkinase"/>
    <property type="match status" value="1"/>
</dbReference>
<evidence type="ECO:0000256" key="5">
    <source>
        <dbReference type="PROSITE-ProRule" id="PRU00221"/>
    </source>
</evidence>
<dbReference type="EMBL" id="BIFQ01000001">
    <property type="protein sequence ID" value="GCE05903.1"/>
    <property type="molecule type" value="Genomic_DNA"/>
</dbReference>
<dbReference type="InterPro" id="IPR036322">
    <property type="entry name" value="WD40_repeat_dom_sf"/>
</dbReference>
<evidence type="ECO:0000256" key="1">
    <source>
        <dbReference type="ARBA" id="ARBA00022574"/>
    </source>
</evidence>
<feature type="repeat" description="WD" evidence="5">
    <location>
        <begin position="391"/>
        <end position="434"/>
    </location>
</feature>
<reference evidence="9" key="1">
    <citation type="submission" date="2018-12" db="EMBL/GenBank/DDBJ databases">
        <title>Tengunoibacter tsumagoiensis gen. nov., sp. nov., Dictyobacter kobayashii sp. nov., D. alpinus sp. nov., and D. joshuensis sp. nov. and description of Dictyobacteraceae fam. nov. within the order Ktedonobacterales isolated from Tengu-no-mugimeshi.</title>
        <authorList>
            <person name="Wang C.M."/>
            <person name="Zheng Y."/>
            <person name="Sakai Y."/>
            <person name="Toyoda A."/>
            <person name="Minakuchi Y."/>
            <person name="Abe K."/>
            <person name="Yokota A."/>
            <person name="Yabe S."/>
        </authorList>
    </citation>
    <scope>NUCLEOTIDE SEQUENCE [LARGE SCALE GENOMIC DNA]</scope>
    <source>
        <strain evidence="9">S-27</strain>
    </source>
</reference>
<accession>A0A401ZGH5</accession>
<evidence type="ECO:0000313" key="9">
    <source>
        <dbReference type="Proteomes" id="UP000287224"/>
    </source>
</evidence>
<dbReference type="PANTHER" id="PTHR19848:SF8">
    <property type="entry name" value="F-BOX AND WD REPEAT DOMAIN CONTAINING 7"/>
    <property type="match status" value="1"/>
</dbReference>
<evidence type="ECO:0000313" key="8">
    <source>
        <dbReference type="EMBL" id="GCE05903.1"/>
    </source>
</evidence>
<dbReference type="PROSITE" id="PS00678">
    <property type="entry name" value="WD_REPEATS_1"/>
    <property type="match status" value="2"/>
</dbReference>
<keyword evidence="1 5" id="KW-0853">WD repeat</keyword>
<keyword evidence="3 6" id="KW-0547">Nucleotide-binding</keyword>
<dbReference type="PANTHER" id="PTHR19848">
    <property type="entry name" value="WD40 REPEAT PROTEIN"/>
    <property type="match status" value="1"/>
</dbReference>
<dbReference type="GO" id="GO:0004672">
    <property type="term" value="F:protein kinase activity"/>
    <property type="evidence" value="ECO:0007669"/>
    <property type="project" value="InterPro"/>
</dbReference>
<dbReference type="PROSITE" id="PS50082">
    <property type="entry name" value="WD_REPEATS_2"/>
    <property type="match status" value="6"/>
</dbReference>
<dbReference type="PRINTS" id="PR00320">
    <property type="entry name" value="GPROTEINBRPT"/>
</dbReference>
<dbReference type="PROSITE" id="PS50011">
    <property type="entry name" value="PROTEIN_KINASE_DOM"/>
    <property type="match status" value="1"/>
</dbReference>
<dbReference type="RefSeq" id="WP_126596908.1">
    <property type="nucleotide sequence ID" value="NZ_BIFQ01000001.1"/>
</dbReference>
<organism evidence="8 9">
    <name type="scientific">Dictyobacter aurantiacus</name>
    <dbReference type="NCBI Taxonomy" id="1936993"/>
    <lineage>
        <taxon>Bacteria</taxon>
        <taxon>Bacillati</taxon>
        <taxon>Chloroflexota</taxon>
        <taxon>Ktedonobacteria</taxon>
        <taxon>Ktedonobacterales</taxon>
        <taxon>Dictyobacteraceae</taxon>
        <taxon>Dictyobacter</taxon>
    </lineage>
</organism>
<sequence>MPDRSGQQIGHYRLTRLLGHGGFADVYLGEHIYLGTCAAIKILDTRLSPDEIEHFRQEARLIAQLEHPHIVRVLDFGVEDDMPFLVMSYAPHGSLRQRYPKGSRLPAGLVVTLVKQIASALHFAHQARLIHRDIKPENILLGRNDEVLLSDFGLAIVSQSSSHNQLRDVSGTIAYMAPEQARGKPQAASDQYALAIMAYEWLSGRRPFNGTYEELVVQHAFTRPTSLSEGAPAITPALEAIIMRALEKEPHLRFSSVQDFARTLEETYLAEKNITLLPSLSASEPTLPPVPAIATLPLPGEHAPATEPGSGNVIYAVAWSPDKRRFACGGRERTIQVRGATTGDSTLLYKEHVGSVTSITWSPDGRWIASASLDRTIHIWNSSTGQCQAIYSGHAGMVMALAWSPDSQYLASASNGPDNHVHIWDAHSGQLQLRYPGHSHWVRAIAWSPNGKVIASGAWHDIHIWDCQSGKKLFSYRGHPSWVRAIHWSSQGTRIASAGEDNTVQVWEPLNKGHLLCQYRGHSNWIGSVLWSPDCAWIASASKDQQVHIWDASTASNASVHQVRPSSAYAITWLADSTHVVSANGNGSVQVWQIKNDPH</sequence>
<keyword evidence="2" id="KW-0677">Repeat</keyword>
<dbReference type="InterPro" id="IPR001680">
    <property type="entry name" value="WD40_rpt"/>
</dbReference>
<feature type="binding site" evidence="6">
    <location>
        <position position="41"/>
    </location>
    <ligand>
        <name>ATP</name>
        <dbReference type="ChEBI" id="CHEBI:30616"/>
    </ligand>
</feature>
<evidence type="ECO:0000256" key="3">
    <source>
        <dbReference type="ARBA" id="ARBA00022741"/>
    </source>
</evidence>
<evidence type="ECO:0000259" key="7">
    <source>
        <dbReference type="PROSITE" id="PS50011"/>
    </source>
</evidence>
<dbReference type="InterPro" id="IPR015943">
    <property type="entry name" value="WD40/YVTN_repeat-like_dom_sf"/>
</dbReference>
<feature type="repeat" description="WD" evidence="5">
    <location>
        <begin position="561"/>
        <end position="599"/>
    </location>
</feature>
<feature type="domain" description="Protein kinase" evidence="7">
    <location>
        <begin position="12"/>
        <end position="269"/>
    </location>
</feature>